<dbReference type="PANTHER" id="PTHR28218">
    <property type="entry name" value="VPS4-ASSOCIATED PROTEIN 1"/>
    <property type="match status" value="1"/>
</dbReference>
<dbReference type="AlphaFoldDB" id="A0A4R5XF27"/>
<reference evidence="2 3" key="1">
    <citation type="submission" date="2018-06" db="EMBL/GenBank/DDBJ databases">
        <title>A transcriptomic atlas of mushroom development highlights an independent origin of complex multicellularity.</title>
        <authorList>
            <consortium name="DOE Joint Genome Institute"/>
            <person name="Krizsan K."/>
            <person name="Almasi E."/>
            <person name="Merenyi Z."/>
            <person name="Sahu N."/>
            <person name="Viragh M."/>
            <person name="Koszo T."/>
            <person name="Mondo S."/>
            <person name="Kiss B."/>
            <person name="Balint B."/>
            <person name="Kues U."/>
            <person name="Barry K."/>
            <person name="Hegedus J.C."/>
            <person name="Henrissat B."/>
            <person name="Johnson J."/>
            <person name="Lipzen A."/>
            <person name="Ohm R."/>
            <person name="Nagy I."/>
            <person name="Pangilinan J."/>
            <person name="Yan J."/>
            <person name="Xiong Y."/>
            <person name="Grigoriev I.V."/>
            <person name="Hibbett D.S."/>
            <person name="Nagy L.G."/>
        </authorList>
    </citation>
    <scope>NUCLEOTIDE SEQUENCE [LARGE SCALE GENOMIC DNA]</scope>
    <source>
        <strain evidence="2 3">SZMC22713</strain>
    </source>
</reference>
<dbReference type="OrthoDB" id="2158714at2759"/>
<proteinExistence type="predicted"/>
<dbReference type="VEuPathDB" id="FungiDB:BD410DRAFT_7216"/>
<dbReference type="EMBL" id="ML170156">
    <property type="protein sequence ID" value="TDL29165.1"/>
    <property type="molecule type" value="Genomic_DNA"/>
</dbReference>
<dbReference type="PANTHER" id="PTHR28218:SF1">
    <property type="entry name" value="VPS4-ASSOCIATED PROTEIN 1"/>
    <property type="match status" value="1"/>
</dbReference>
<dbReference type="Proteomes" id="UP000294933">
    <property type="component" value="Unassembled WGS sequence"/>
</dbReference>
<name>A0A4R5XF27_9AGAM</name>
<dbReference type="Pfam" id="PF08432">
    <property type="entry name" value="Vfa1"/>
    <property type="match status" value="1"/>
</dbReference>
<sequence>MSFTNVYYKRTAGTAKACYVCFKPTTTVLATINAVDFLYTCDGHLSDPGFATALANSGLAGPSKATVSEDEIKRVKEEWEERQRKKKEREEKEKEKAKEKDKDKDGKDADEKKSKEKDGKKPPPPMPISLPTSSTPSPPAHQKYALHRDIFRMRVDTHRKRRQTSQAKEIAPRLPSAPRGQMLNDP</sequence>
<feature type="compositionally biased region" description="Basic and acidic residues" evidence="1">
    <location>
        <begin position="70"/>
        <end position="121"/>
    </location>
</feature>
<keyword evidence="3" id="KW-1185">Reference proteome</keyword>
<dbReference type="GO" id="GO:0007034">
    <property type="term" value="P:vacuolar transport"/>
    <property type="evidence" value="ECO:0007669"/>
    <property type="project" value="TreeGrafter"/>
</dbReference>
<protein>
    <submittedName>
        <fullName evidence="2">DUF1742-domain-containing protein</fullName>
    </submittedName>
</protein>
<accession>A0A4R5XF27</accession>
<evidence type="ECO:0000313" key="2">
    <source>
        <dbReference type="EMBL" id="TDL29165.1"/>
    </source>
</evidence>
<gene>
    <name evidence="2" type="ORF">BD410DRAFT_7216</name>
</gene>
<feature type="region of interest" description="Disordered" evidence="1">
    <location>
        <begin position="58"/>
        <end position="186"/>
    </location>
</feature>
<organism evidence="2 3">
    <name type="scientific">Rickenella mellea</name>
    <dbReference type="NCBI Taxonomy" id="50990"/>
    <lineage>
        <taxon>Eukaryota</taxon>
        <taxon>Fungi</taxon>
        <taxon>Dikarya</taxon>
        <taxon>Basidiomycota</taxon>
        <taxon>Agaricomycotina</taxon>
        <taxon>Agaricomycetes</taxon>
        <taxon>Hymenochaetales</taxon>
        <taxon>Rickenellaceae</taxon>
        <taxon>Rickenella</taxon>
    </lineage>
</organism>
<dbReference type="InterPro" id="IPR013640">
    <property type="entry name" value="Vfa1"/>
</dbReference>
<evidence type="ECO:0000256" key="1">
    <source>
        <dbReference type="SAM" id="MobiDB-lite"/>
    </source>
</evidence>
<feature type="compositionally biased region" description="Basic and acidic residues" evidence="1">
    <location>
        <begin position="146"/>
        <end position="156"/>
    </location>
</feature>
<evidence type="ECO:0000313" key="3">
    <source>
        <dbReference type="Proteomes" id="UP000294933"/>
    </source>
</evidence>
<dbReference type="GO" id="GO:0005768">
    <property type="term" value="C:endosome"/>
    <property type="evidence" value="ECO:0007669"/>
    <property type="project" value="TreeGrafter"/>
</dbReference>